<protein>
    <submittedName>
        <fullName evidence="1">Uncharacterized protein</fullName>
    </submittedName>
</protein>
<proteinExistence type="predicted"/>
<evidence type="ECO:0000313" key="1">
    <source>
        <dbReference type="EMBL" id="GEK87471.1"/>
    </source>
</evidence>
<dbReference type="Proteomes" id="UP000321225">
    <property type="component" value="Unassembled WGS sequence"/>
</dbReference>
<organism evidence="1 2">
    <name type="scientific">Microbacterium aerolatum</name>
    <dbReference type="NCBI Taxonomy" id="153731"/>
    <lineage>
        <taxon>Bacteria</taxon>
        <taxon>Bacillati</taxon>
        <taxon>Actinomycetota</taxon>
        <taxon>Actinomycetes</taxon>
        <taxon>Micrococcales</taxon>
        <taxon>Microbacteriaceae</taxon>
        <taxon>Microbacterium</taxon>
    </lineage>
</organism>
<dbReference type="EMBL" id="BJUW01000014">
    <property type="protein sequence ID" value="GEK87471.1"/>
    <property type="molecule type" value="Genomic_DNA"/>
</dbReference>
<dbReference type="AlphaFoldDB" id="A0A511AKV6"/>
<reference evidence="1 2" key="1">
    <citation type="submission" date="2019-07" db="EMBL/GenBank/DDBJ databases">
        <title>Whole genome shotgun sequence of Microbacterium aerolatum NBRC 103071.</title>
        <authorList>
            <person name="Hosoyama A."/>
            <person name="Uohara A."/>
            <person name="Ohji S."/>
            <person name="Ichikawa N."/>
        </authorList>
    </citation>
    <scope>NUCLEOTIDE SEQUENCE [LARGE SCALE GENOMIC DNA]</scope>
    <source>
        <strain evidence="1 2">NBRC 103071</strain>
    </source>
</reference>
<comment type="caution">
    <text evidence="1">The sequence shown here is derived from an EMBL/GenBank/DDBJ whole genome shotgun (WGS) entry which is preliminary data.</text>
</comment>
<evidence type="ECO:0000313" key="2">
    <source>
        <dbReference type="Proteomes" id="UP000321225"/>
    </source>
</evidence>
<accession>A0A511AKV6</accession>
<keyword evidence="2" id="KW-1185">Reference proteome</keyword>
<gene>
    <name evidence="1" type="ORF">MAE01_26470</name>
</gene>
<sequence>MPQAHCLPRAHAELMSTTPRAAAATQEVGPHLAEGTDERFTGYGVMGLPYASGHYLALRAFVATSIGPAYRAVWHRDPDAGWEIFTTVAPEASCPRYFGSEAPGEQVPSIDIAWPDEWTCEVTMGDRLSWRLELASTPATRMMTAAGGALPDDAWNSEAVLASMGPMAAAFLGIGRTRLRGATPNGPLYKAAPQQVWRVAGGRAVLDGQDLGRIGPLPEQSHLADFWLPQRGIFFVGRASFAPVRTSTPVRN</sequence>
<name>A0A511AKV6_9MICO</name>